<evidence type="ECO:0000256" key="12">
    <source>
        <dbReference type="ARBA" id="ARBA00023136"/>
    </source>
</evidence>
<evidence type="ECO:0000313" key="15">
    <source>
        <dbReference type="EMBL" id="CAD6197416.1"/>
    </source>
</evidence>
<dbReference type="GO" id="GO:0005524">
    <property type="term" value="F:ATP binding"/>
    <property type="evidence" value="ECO:0007669"/>
    <property type="project" value="UniProtKB-KW"/>
</dbReference>
<dbReference type="PROSITE" id="PS00211">
    <property type="entry name" value="ABC_TRANSPORTER_1"/>
    <property type="match status" value="1"/>
</dbReference>
<dbReference type="GO" id="GO:0005743">
    <property type="term" value="C:mitochondrial inner membrane"/>
    <property type="evidence" value="ECO:0007669"/>
    <property type="project" value="UniProtKB-SubCell"/>
</dbReference>
<dbReference type="SUPFAM" id="SSF52540">
    <property type="entry name" value="P-loop containing nucleoside triphosphate hydrolases"/>
    <property type="match status" value="2"/>
</dbReference>
<keyword evidence="16" id="KW-1185">Reference proteome</keyword>
<dbReference type="GO" id="GO:0016887">
    <property type="term" value="F:ATP hydrolysis activity"/>
    <property type="evidence" value="ECO:0007669"/>
    <property type="project" value="InterPro"/>
</dbReference>
<sequence length="715" mass="81431">MYISEDQICKPLVSACVIVQKDMPEHNKEPLEEGVDQLTQWRERCADHVADLKAVLDECNDRVNGRSNTEETCHQEMSDFVHHLDACAMPKAFRYRNITMPSDAKKARDAAKKAAAKQSKTKGKKTDVKNEELVLENVNGAKNLDIEKDGDTFDKEIDEAAAILKNIELENAQARSVAGALTSDPKGLDHKVESLTVTFHGREIVVDTKLELNRGRRYGLIGLNGSGKSTIMQAIYNREMPIPDSVDMYLVSREMPASEMTALQAVVDVDSERKELEHLAEELAGLDDDESQDKLMDVYERLDEMDSALAEKRAAEILHGLGFTKTMQMKKCKDFSGGWRMRIALARALYLKPSVLLLDEPTNHLDLEACVWLEEELKKYKRILLVVSHSQDFMNGVCTNVIHLFQKKLVYYTGNYDQFVKTRLELLENQMKTIQLGTSTTTAHEGLRRTVWSRFCKTRSTSSIKRKDHGENDCRRSNGKGYVGDLIMVQHVSFRYNEKTPWIYKDIDFGIDLDTRIALVGPNGAGKSTLLKLLCADVMPTDGLIRRHSHCKIGRYHQHLHEELPLEKSALEFMMASFPDVKEKEEMRKIVGRYGITGREQVCPMKQLSDGQRCRVSFAWLAWQQPHLLLLDEPTNHLDMESIDALAEAINCFAGGVLLVSHDFRLVSQVAEQVWVCDNQGIQKWEGDIFSFKEHLRKQIEREMSNREKGLVKER</sequence>
<dbReference type="AlphaFoldDB" id="A0A8S1HLC2"/>
<feature type="domain" description="ABC transporter" evidence="14">
    <location>
        <begin position="190"/>
        <end position="431"/>
    </location>
</feature>
<evidence type="ECO:0000256" key="1">
    <source>
        <dbReference type="ARBA" id="ARBA00004273"/>
    </source>
</evidence>
<dbReference type="InterPro" id="IPR017871">
    <property type="entry name" value="ABC_transporter-like_CS"/>
</dbReference>
<evidence type="ECO:0000256" key="2">
    <source>
        <dbReference type="ARBA" id="ARBA00006498"/>
    </source>
</evidence>
<keyword evidence="12" id="KW-0472">Membrane</keyword>
<dbReference type="InterPro" id="IPR003593">
    <property type="entry name" value="AAA+_ATPase"/>
</dbReference>
<evidence type="ECO:0000313" key="16">
    <source>
        <dbReference type="Proteomes" id="UP000835052"/>
    </source>
</evidence>
<dbReference type="SUPFAM" id="SSF81531">
    <property type="entry name" value="Non-heme 11 kDa protein of cytochrome bc1 complex (Ubiquinol-cytochrome c reductase)"/>
    <property type="match status" value="1"/>
</dbReference>
<protein>
    <recommendedName>
        <fullName evidence="14">ABC transporter domain-containing protein</fullName>
    </recommendedName>
</protein>
<evidence type="ECO:0000256" key="11">
    <source>
        <dbReference type="ARBA" id="ARBA00023128"/>
    </source>
</evidence>
<reference evidence="15" key="1">
    <citation type="submission" date="2020-10" db="EMBL/GenBank/DDBJ databases">
        <authorList>
            <person name="Kikuchi T."/>
        </authorList>
    </citation>
    <scope>NUCLEOTIDE SEQUENCE</scope>
    <source>
        <strain evidence="15">NKZ352</strain>
    </source>
</reference>
<comment type="subcellular location">
    <subcellularLocation>
        <location evidence="1">Mitochondrion inner membrane</location>
    </subcellularLocation>
</comment>
<feature type="region of interest" description="Disordered" evidence="13">
    <location>
        <begin position="104"/>
        <end position="126"/>
    </location>
</feature>
<dbReference type="Gene3D" id="1.10.287.20">
    <property type="entry name" value="Ubiquinol-cytochrome C reductase hinge domain"/>
    <property type="match status" value="1"/>
</dbReference>
<evidence type="ECO:0000256" key="13">
    <source>
        <dbReference type="SAM" id="MobiDB-lite"/>
    </source>
</evidence>
<dbReference type="SMART" id="SM00382">
    <property type="entry name" value="AAA"/>
    <property type="match status" value="2"/>
</dbReference>
<dbReference type="FunFam" id="3.40.50.300:FF:000104">
    <property type="entry name" value="ATP-binding cassette sub-family F member 3"/>
    <property type="match status" value="1"/>
</dbReference>
<dbReference type="InterPro" id="IPR036811">
    <property type="entry name" value="Ubol_cytC_Rdtase_hinge_dom_sf"/>
</dbReference>
<dbReference type="EMBL" id="CAJGYM010000093">
    <property type="protein sequence ID" value="CAD6197416.1"/>
    <property type="molecule type" value="Genomic_DNA"/>
</dbReference>
<name>A0A8S1HLC2_9PELO</name>
<dbReference type="PROSITE" id="PS50893">
    <property type="entry name" value="ABC_TRANSPORTER_2"/>
    <property type="match status" value="2"/>
</dbReference>
<evidence type="ECO:0000256" key="7">
    <source>
        <dbReference type="ARBA" id="ARBA00022741"/>
    </source>
</evidence>
<dbReference type="InterPro" id="IPR027417">
    <property type="entry name" value="P-loop_NTPase"/>
</dbReference>
<keyword evidence="9" id="KW-0067">ATP-binding</keyword>
<keyword evidence="6" id="KW-0677">Repeat</keyword>
<dbReference type="Pfam" id="PF02320">
    <property type="entry name" value="UCR_hinge"/>
    <property type="match status" value="1"/>
</dbReference>
<dbReference type="Pfam" id="PF00005">
    <property type="entry name" value="ABC_tran"/>
    <property type="match status" value="2"/>
</dbReference>
<feature type="domain" description="ABC transporter" evidence="14">
    <location>
        <begin position="487"/>
        <end position="704"/>
    </location>
</feature>
<dbReference type="Proteomes" id="UP000835052">
    <property type="component" value="Unassembled WGS sequence"/>
</dbReference>
<dbReference type="Gene3D" id="3.40.50.300">
    <property type="entry name" value="P-loop containing nucleotide triphosphate hydrolases"/>
    <property type="match status" value="2"/>
</dbReference>
<evidence type="ECO:0000256" key="10">
    <source>
        <dbReference type="ARBA" id="ARBA00022982"/>
    </source>
</evidence>
<evidence type="ECO:0000256" key="5">
    <source>
        <dbReference type="ARBA" id="ARBA00022660"/>
    </source>
</evidence>
<comment type="similarity">
    <text evidence="3">Belongs to the ABC transporter superfamily. ABCF family. EF3 subfamily.</text>
</comment>
<gene>
    <name evidence="15" type="ORF">CAUJ_LOCUS13325</name>
</gene>
<keyword evidence="4" id="KW-0813">Transport</keyword>
<keyword evidence="10" id="KW-0249">Electron transport</keyword>
<keyword evidence="8" id="KW-0999">Mitochondrion inner membrane</keyword>
<dbReference type="FunFam" id="3.40.50.300:FF:000683">
    <property type="entry name" value="Abc transporter f family member 1"/>
    <property type="match status" value="1"/>
</dbReference>
<evidence type="ECO:0000256" key="6">
    <source>
        <dbReference type="ARBA" id="ARBA00022737"/>
    </source>
</evidence>
<comment type="caution">
    <text evidence="15">The sequence shown here is derived from an EMBL/GenBank/DDBJ whole genome shotgun (WGS) entry which is preliminary data.</text>
</comment>
<evidence type="ECO:0000256" key="4">
    <source>
        <dbReference type="ARBA" id="ARBA00022448"/>
    </source>
</evidence>
<keyword evidence="11" id="KW-0496">Mitochondrion</keyword>
<dbReference type="InterPro" id="IPR023184">
    <property type="entry name" value="Ubol_cytC_Rdtase_hinge_dom"/>
</dbReference>
<dbReference type="InterPro" id="IPR050611">
    <property type="entry name" value="ABCF"/>
</dbReference>
<dbReference type="PANTHER" id="PTHR19211">
    <property type="entry name" value="ATP-BINDING TRANSPORT PROTEIN-RELATED"/>
    <property type="match status" value="1"/>
</dbReference>
<dbReference type="PANTHER" id="PTHR19211:SF15">
    <property type="entry name" value="ATP-BINDING CASSETTE SUB-FAMILY F MEMBER 2"/>
    <property type="match status" value="1"/>
</dbReference>
<evidence type="ECO:0000256" key="9">
    <source>
        <dbReference type="ARBA" id="ARBA00022840"/>
    </source>
</evidence>
<organism evidence="15 16">
    <name type="scientific">Caenorhabditis auriculariae</name>
    <dbReference type="NCBI Taxonomy" id="2777116"/>
    <lineage>
        <taxon>Eukaryota</taxon>
        <taxon>Metazoa</taxon>
        <taxon>Ecdysozoa</taxon>
        <taxon>Nematoda</taxon>
        <taxon>Chromadorea</taxon>
        <taxon>Rhabditida</taxon>
        <taxon>Rhabditina</taxon>
        <taxon>Rhabditomorpha</taxon>
        <taxon>Rhabditoidea</taxon>
        <taxon>Rhabditidae</taxon>
        <taxon>Peloderinae</taxon>
        <taxon>Caenorhabditis</taxon>
    </lineage>
</organism>
<proteinExistence type="inferred from homology"/>
<evidence type="ECO:0000256" key="8">
    <source>
        <dbReference type="ARBA" id="ARBA00022792"/>
    </source>
</evidence>
<keyword evidence="5" id="KW-0679">Respiratory chain</keyword>
<evidence type="ECO:0000259" key="14">
    <source>
        <dbReference type="PROSITE" id="PS50893"/>
    </source>
</evidence>
<dbReference type="FunFam" id="1.10.287.20:FF:000005">
    <property type="entry name" value="Cytochrome b-c1 complex subunit 6"/>
    <property type="match status" value="1"/>
</dbReference>
<dbReference type="InterPro" id="IPR003439">
    <property type="entry name" value="ABC_transporter-like_ATP-bd"/>
</dbReference>
<keyword evidence="7" id="KW-0547">Nucleotide-binding</keyword>
<dbReference type="OrthoDB" id="2110130at2759"/>
<accession>A0A8S1HLC2</accession>
<dbReference type="CDD" id="cd03221">
    <property type="entry name" value="ABCF_EF-3"/>
    <property type="match status" value="2"/>
</dbReference>
<evidence type="ECO:0000256" key="3">
    <source>
        <dbReference type="ARBA" id="ARBA00011054"/>
    </source>
</evidence>
<comment type="similarity">
    <text evidence="2">Belongs to the UQCRH/QCR6 family.</text>
</comment>